<name>A0A8J8T5A1_HALGN</name>
<dbReference type="OrthoDB" id="248923at2759"/>
<dbReference type="SUPFAM" id="SSF56112">
    <property type="entry name" value="Protein kinase-like (PK-like)"/>
    <property type="match status" value="1"/>
</dbReference>
<evidence type="ECO:0000313" key="14">
    <source>
        <dbReference type="Proteomes" id="UP000785679"/>
    </source>
</evidence>
<dbReference type="InterPro" id="IPR008271">
    <property type="entry name" value="Ser/Thr_kinase_AS"/>
</dbReference>
<dbReference type="PANTHER" id="PTHR44899">
    <property type="entry name" value="CAMK FAMILY PROTEIN KINASE"/>
    <property type="match status" value="1"/>
</dbReference>
<dbReference type="Proteomes" id="UP000785679">
    <property type="component" value="Unassembled WGS sequence"/>
</dbReference>
<evidence type="ECO:0000256" key="9">
    <source>
        <dbReference type="ARBA" id="ARBA00048679"/>
    </source>
</evidence>
<keyword evidence="14" id="KW-1185">Reference proteome</keyword>
<evidence type="ECO:0000259" key="12">
    <source>
        <dbReference type="PROSITE" id="PS50011"/>
    </source>
</evidence>
<dbReference type="GO" id="GO:0004674">
    <property type="term" value="F:protein serine/threonine kinase activity"/>
    <property type="evidence" value="ECO:0007669"/>
    <property type="project" value="UniProtKB-KW"/>
</dbReference>
<dbReference type="InterPro" id="IPR051131">
    <property type="entry name" value="NEK_Ser/Thr_kinase_NIMA"/>
</dbReference>
<evidence type="ECO:0000256" key="6">
    <source>
        <dbReference type="ARBA" id="ARBA00022777"/>
    </source>
</evidence>
<gene>
    <name evidence="13" type="ORF">FGO68_gene7643</name>
</gene>
<feature type="region of interest" description="Disordered" evidence="11">
    <location>
        <begin position="405"/>
        <end position="424"/>
    </location>
</feature>
<dbReference type="Gene3D" id="1.10.510.10">
    <property type="entry name" value="Transferase(Phosphotransferase) domain 1"/>
    <property type="match status" value="1"/>
</dbReference>
<evidence type="ECO:0000256" key="10">
    <source>
        <dbReference type="PROSITE-ProRule" id="PRU10141"/>
    </source>
</evidence>
<protein>
    <recommendedName>
        <fullName evidence="2">non-specific serine/threonine protein kinase</fullName>
        <ecNumber evidence="2">2.7.11.1</ecNumber>
    </recommendedName>
</protein>
<reference evidence="13" key="1">
    <citation type="submission" date="2019-06" db="EMBL/GenBank/DDBJ databases">
        <authorList>
            <person name="Zheng W."/>
        </authorList>
    </citation>
    <scope>NUCLEOTIDE SEQUENCE</scope>
    <source>
        <strain evidence="13">QDHG01</strain>
    </source>
</reference>
<dbReference type="InterPro" id="IPR017441">
    <property type="entry name" value="Protein_kinase_ATP_BS"/>
</dbReference>
<dbReference type="GO" id="GO:0005524">
    <property type="term" value="F:ATP binding"/>
    <property type="evidence" value="ECO:0007669"/>
    <property type="project" value="UniProtKB-UniRule"/>
</dbReference>
<dbReference type="Gene3D" id="3.30.200.20">
    <property type="entry name" value="Phosphorylase Kinase, domain 1"/>
    <property type="match status" value="1"/>
</dbReference>
<dbReference type="EC" id="2.7.11.1" evidence="2"/>
<feature type="compositionally biased region" description="Low complexity" evidence="11">
    <location>
        <begin position="591"/>
        <end position="600"/>
    </location>
</feature>
<evidence type="ECO:0000313" key="13">
    <source>
        <dbReference type="EMBL" id="TNV82907.1"/>
    </source>
</evidence>
<proteinExistence type="inferred from homology"/>
<evidence type="ECO:0000256" key="11">
    <source>
        <dbReference type="SAM" id="MobiDB-lite"/>
    </source>
</evidence>
<feature type="compositionally biased region" description="Basic residues" evidence="11">
    <location>
        <begin position="405"/>
        <end position="418"/>
    </location>
</feature>
<evidence type="ECO:0000256" key="7">
    <source>
        <dbReference type="ARBA" id="ARBA00022840"/>
    </source>
</evidence>
<keyword evidence="3" id="KW-0723">Serine/threonine-protein kinase</keyword>
<evidence type="ECO:0000256" key="1">
    <source>
        <dbReference type="ARBA" id="ARBA00010886"/>
    </source>
</evidence>
<dbReference type="PROSITE" id="PS50011">
    <property type="entry name" value="PROTEIN_KINASE_DOM"/>
    <property type="match status" value="1"/>
</dbReference>
<keyword evidence="7 10" id="KW-0067">ATP-binding</keyword>
<comment type="similarity">
    <text evidence="1">Belongs to the protein kinase superfamily. NEK Ser/Thr protein kinase family. NIMA subfamily.</text>
</comment>
<dbReference type="EMBL" id="RRYP01004380">
    <property type="protein sequence ID" value="TNV82907.1"/>
    <property type="molecule type" value="Genomic_DNA"/>
</dbReference>
<evidence type="ECO:0000256" key="2">
    <source>
        <dbReference type="ARBA" id="ARBA00012513"/>
    </source>
</evidence>
<comment type="caution">
    <text evidence="13">The sequence shown here is derived from an EMBL/GenBank/DDBJ whole genome shotgun (WGS) entry which is preliminary data.</text>
</comment>
<feature type="region of interest" description="Disordered" evidence="11">
    <location>
        <begin position="579"/>
        <end position="600"/>
    </location>
</feature>
<dbReference type="InterPro" id="IPR000719">
    <property type="entry name" value="Prot_kinase_dom"/>
</dbReference>
<organism evidence="13 14">
    <name type="scientific">Halteria grandinella</name>
    <dbReference type="NCBI Taxonomy" id="5974"/>
    <lineage>
        <taxon>Eukaryota</taxon>
        <taxon>Sar</taxon>
        <taxon>Alveolata</taxon>
        <taxon>Ciliophora</taxon>
        <taxon>Intramacronucleata</taxon>
        <taxon>Spirotrichea</taxon>
        <taxon>Stichotrichia</taxon>
        <taxon>Sporadotrichida</taxon>
        <taxon>Halteriidae</taxon>
        <taxon>Halteria</taxon>
    </lineage>
</organism>
<feature type="domain" description="Protein kinase" evidence="12">
    <location>
        <begin position="19"/>
        <end position="276"/>
    </location>
</feature>
<keyword evidence="5 10" id="KW-0547">Nucleotide-binding</keyword>
<dbReference type="PROSITE" id="PS00108">
    <property type="entry name" value="PROTEIN_KINASE_ST"/>
    <property type="match status" value="1"/>
</dbReference>
<comment type="catalytic activity">
    <reaction evidence="8">
        <text>L-threonyl-[protein] + ATP = O-phospho-L-threonyl-[protein] + ADP + H(+)</text>
        <dbReference type="Rhea" id="RHEA:46608"/>
        <dbReference type="Rhea" id="RHEA-COMP:11060"/>
        <dbReference type="Rhea" id="RHEA-COMP:11605"/>
        <dbReference type="ChEBI" id="CHEBI:15378"/>
        <dbReference type="ChEBI" id="CHEBI:30013"/>
        <dbReference type="ChEBI" id="CHEBI:30616"/>
        <dbReference type="ChEBI" id="CHEBI:61977"/>
        <dbReference type="ChEBI" id="CHEBI:456216"/>
        <dbReference type="EC" id="2.7.11.1"/>
    </reaction>
</comment>
<dbReference type="InterPro" id="IPR011009">
    <property type="entry name" value="Kinase-like_dom_sf"/>
</dbReference>
<keyword evidence="6" id="KW-0418">Kinase</keyword>
<feature type="region of interest" description="Disordered" evidence="11">
    <location>
        <begin position="500"/>
        <end position="537"/>
    </location>
</feature>
<comment type="catalytic activity">
    <reaction evidence="9">
        <text>L-seryl-[protein] + ATP = O-phospho-L-seryl-[protein] + ADP + H(+)</text>
        <dbReference type="Rhea" id="RHEA:17989"/>
        <dbReference type="Rhea" id="RHEA-COMP:9863"/>
        <dbReference type="Rhea" id="RHEA-COMP:11604"/>
        <dbReference type="ChEBI" id="CHEBI:15378"/>
        <dbReference type="ChEBI" id="CHEBI:29999"/>
        <dbReference type="ChEBI" id="CHEBI:30616"/>
        <dbReference type="ChEBI" id="CHEBI:83421"/>
        <dbReference type="ChEBI" id="CHEBI:456216"/>
        <dbReference type="EC" id="2.7.11.1"/>
    </reaction>
</comment>
<dbReference type="PANTHER" id="PTHR44899:SF3">
    <property type="entry name" value="SERINE_THREONINE-PROTEIN KINASE NEK1"/>
    <property type="match status" value="1"/>
</dbReference>
<keyword evidence="4" id="KW-0808">Transferase</keyword>
<dbReference type="Pfam" id="PF00069">
    <property type="entry name" value="Pkinase"/>
    <property type="match status" value="1"/>
</dbReference>
<accession>A0A8J8T5A1</accession>
<sequence length="776" mass="87013">MLCIESRNYNILIMSLGDFEILNKLGSGAYSTVYKVKRLADGVLYAMKKVDINDLTFKEKQNALNEVRILASIKHPNIISYKEAFFDEPSGMLCIVMDYADGGDVFQLIKEHQKSNKLIDEDEIWKIFITAIRGLKILHDMKIMHRDLKCANIFLGANNLAKLGDLNVSKVMKQDMYKTQTGTPYYASPEVWKDQPYGWKSDIWSMGCVLYEMITLKPPFRANGMEGLYKKVVMGVYPKINMEIYSEDIAAVVKSLLQVNPDLRPSCGEILANAEVKQYADLLCPEEEYVPSSRKSLDLLKTIRLPKKMLFLGGRLPKAQYDDPDKILEQEELDDDSMNGFMQQQSIPQNSGGIKGKGMQTILSAKLSPANSLSGLKMTGGGYDPTNKSVVEDNFKDNDSLHQMHNAKRNRSNPRRIVKPSTDIKPQYDRELDAISNINSNVNHMMMNGGEQQSTKDSTADNLQDAGSLNKLRAKTKAQQEAAMKRQRAIIQDMSKNLQKEISSGHQQKRIEDSYTPSQGLHVLNRGNRGGSSLEDEDELKRFQKMANIYERHNYIKNQIEQTKQELQDDMKDLRRKYQSVPKQRPGGGESSSQLQSNRSSALPAIAVHYPKPEQYKPTGGFIQNQDMMDFYKNQLNRVNGAMPMLPSPSQDYQGGPQMGNLLGRLGPSHQRNYSYQQPHSIQPSPRGLQGDVFGHQGVGAPISSRIDNSMLSNYLNKQLPQQQPRSVIGSYGPQINGGGGIMGAYRGGGNGQSQQGYYINNQYGGGGAGPRMGYY</sequence>
<evidence type="ECO:0000256" key="4">
    <source>
        <dbReference type="ARBA" id="ARBA00022679"/>
    </source>
</evidence>
<evidence type="ECO:0000256" key="8">
    <source>
        <dbReference type="ARBA" id="ARBA00047899"/>
    </source>
</evidence>
<dbReference type="AlphaFoldDB" id="A0A8J8T5A1"/>
<dbReference type="PROSITE" id="PS00107">
    <property type="entry name" value="PROTEIN_KINASE_ATP"/>
    <property type="match status" value="1"/>
</dbReference>
<evidence type="ECO:0000256" key="5">
    <source>
        <dbReference type="ARBA" id="ARBA00022741"/>
    </source>
</evidence>
<dbReference type="FunFam" id="3.30.200.20:FF:000097">
    <property type="entry name" value="Probable serine/threonine-protein kinase nek1"/>
    <property type="match status" value="1"/>
</dbReference>
<evidence type="ECO:0000256" key="3">
    <source>
        <dbReference type="ARBA" id="ARBA00022527"/>
    </source>
</evidence>
<dbReference type="SMART" id="SM00220">
    <property type="entry name" value="S_TKc"/>
    <property type="match status" value="1"/>
</dbReference>
<feature type="binding site" evidence="10">
    <location>
        <position position="48"/>
    </location>
    <ligand>
        <name>ATP</name>
        <dbReference type="ChEBI" id="CHEBI:30616"/>
    </ligand>
</feature>